<dbReference type="CDD" id="cd21177">
    <property type="entry name" value="LPMO_AA10"/>
    <property type="match status" value="1"/>
</dbReference>
<proteinExistence type="predicted"/>
<reference evidence="6" key="1">
    <citation type="submission" date="2021-03" db="EMBL/GenBank/DDBJ databases">
        <authorList>
            <person name="Kanchanasin P."/>
            <person name="Saeng-In P."/>
            <person name="Phongsopitanun W."/>
            <person name="Yuki M."/>
            <person name="Kudo T."/>
            <person name="Ohkuma M."/>
            <person name="Tanasupawat S."/>
        </authorList>
    </citation>
    <scope>NUCLEOTIDE SEQUENCE</scope>
    <source>
        <strain evidence="6">GKU 128</strain>
    </source>
</reference>
<evidence type="ECO:0000256" key="3">
    <source>
        <dbReference type="SAM" id="Phobius"/>
    </source>
</evidence>
<keyword evidence="6" id="KW-0503">Monooxygenase</keyword>
<dbReference type="RefSeq" id="WP_208253571.1">
    <property type="nucleotide sequence ID" value="NZ_JAGEOJ010000001.1"/>
</dbReference>
<keyword evidence="7" id="KW-1185">Reference proteome</keyword>
<keyword evidence="3" id="KW-0472">Membrane</keyword>
<keyword evidence="1 4" id="KW-0732">Signal</keyword>
<dbReference type="GO" id="GO:0004497">
    <property type="term" value="F:monooxygenase activity"/>
    <property type="evidence" value="ECO:0007669"/>
    <property type="project" value="UniProtKB-KW"/>
</dbReference>
<dbReference type="PANTHER" id="PTHR34823:SF1">
    <property type="entry name" value="CHITIN-BINDING TYPE-4 DOMAIN-CONTAINING PROTEIN"/>
    <property type="match status" value="1"/>
</dbReference>
<evidence type="ECO:0000313" key="7">
    <source>
        <dbReference type="Proteomes" id="UP000669179"/>
    </source>
</evidence>
<dbReference type="PANTHER" id="PTHR34823">
    <property type="entry name" value="GLCNAC-BINDING PROTEIN A"/>
    <property type="match status" value="1"/>
</dbReference>
<evidence type="ECO:0000256" key="2">
    <source>
        <dbReference type="SAM" id="MobiDB-lite"/>
    </source>
</evidence>
<dbReference type="EMBL" id="JAGEOJ010000001">
    <property type="protein sequence ID" value="MBO2445996.1"/>
    <property type="molecule type" value="Genomic_DNA"/>
</dbReference>
<comment type="caution">
    <text evidence="6">The sequence shown here is derived from an EMBL/GenBank/DDBJ whole genome shotgun (WGS) entry which is preliminary data.</text>
</comment>
<feature type="region of interest" description="Disordered" evidence="2">
    <location>
        <begin position="201"/>
        <end position="252"/>
    </location>
</feature>
<dbReference type="InterPro" id="IPR051024">
    <property type="entry name" value="GlcNAc_Chitin_IntDeg"/>
</dbReference>
<dbReference type="AlphaFoldDB" id="A0A939PCK6"/>
<feature type="domain" description="Chitin-binding type-4" evidence="5">
    <location>
        <begin position="24"/>
        <end position="193"/>
    </location>
</feature>
<name>A0A939PCK6_9ACTN</name>
<evidence type="ECO:0000313" key="6">
    <source>
        <dbReference type="EMBL" id="MBO2445996.1"/>
    </source>
</evidence>
<feature type="transmembrane region" description="Helical" evidence="3">
    <location>
        <begin position="256"/>
        <end position="279"/>
    </location>
</feature>
<feature type="chain" id="PRO_5037704549" evidence="4">
    <location>
        <begin position="24"/>
        <end position="289"/>
    </location>
</feature>
<dbReference type="SUPFAM" id="SSF81296">
    <property type="entry name" value="E set domains"/>
    <property type="match status" value="1"/>
</dbReference>
<dbReference type="InterPro" id="IPR004302">
    <property type="entry name" value="Cellulose/chitin-bd_N"/>
</dbReference>
<gene>
    <name evidence="6" type="ORF">J4573_02755</name>
</gene>
<evidence type="ECO:0000256" key="4">
    <source>
        <dbReference type="SAM" id="SignalP"/>
    </source>
</evidence>
<protein>
    <submittedName>
        <fullName evidence="6">Lytic polysaccharide monooxygenase</fullName>
    </submittedName>
</protein>
<dbReference type="Proteomes" id="UP000669179">
    <property type="component" value="Unassembled WGS sequence"/>
</dbReference>
<keyword evidence="6" id="KW-0560">Oxidoreductase</keyword>
<sequence>MSARIVAVAAGLGLLAMASPASAHGAPQNPASRGYACRTSSSAACRAAGAEVTRAWDDVRVPNVNGRDRQMIPNGKLCSGGLARFQSLDAPRSDWPTTTLASGARFTFRYRASIPHEGSFRLYVTRDGYRPTARLTWSALESKPFLQVKDPPMRDGSYTFTGKLPASKSGHHVIYTIWQTTSTPDTYYSCSDVLFKAPKKPAAAAPARPHRSPTPTATPPEQPAGQQPSTAPATAPAADPVAAKSKATSKGGPGSLMLVAAGGTVLLLLAGGAFTLLLIRRSRLRRDPF</sequence>
<dbReference type="Pfam" id="PF03067">
    <property type="entry name" value="LPMO_10"/>
    <property type="match status" value="1"/>
</dbReference>
<keyword evidence="3" id="KW-0812">Transmembrane</keyword>
<organism evidence="6 7">
    <name type="scientific">Actinomadura barringtoniae</name>
    <dbReference type="NCBI Taxonomy" id="1427535"/>
    <lineage>
        <taxon>Bacteria</taxon>
        <taxon>Bacillati</taxon>
        <taxon>Actinomycetota</taxon>
        <taxon>Actinomycetes</taxon>
        <taxon>Streptosporangiales</taxon>
        <taxon>Thermomonosporaceae</taxon>
        <taxon>Actinomadura</taxon>
    </lineage>
</organism>
<keyword evidence="3" id="KW-1133">Transmembrane helix</keyword>
<dbReference type="InterPro" id="IPR014756">
    <property type="entry name" value="Ig_E-set"/>
</dbReference>
<evidence type="ECO:0000259" key="5">
    <source>
        <dbReference type="Pfam" id="PF03067"/>
    </source>
</evidence>
<accession>A0A939PCK6</accession>
<feature type="compositionally biased region" description="Low complexity" evidence="2">
    <location>
        <begin position="223"/>
        <end position="246"/>
    </location>
</feature>
<dbReference type="Gene3D" id="2.70.50.50">
    <property type="entry name" value="chitin-binding protein cbp21"/>
    <property type="match status" value="1"/>
</dbReference>
<feature type="signal peptide" evidence="4">
    <location>
        <begin position="1"/>
        <end position="23"/>
    </location>
</feature>
<evidence type="ECO:0000256" key="1">
    <source>
        <dbReference type="ARBA" id="ARBA00022729"/>
    </source>
</evidence>